<reference evidence="1" key="1">
    <citation type="submission" date="2021-06" db="EMBL/GenBank/DDBJ databases">
        <authorList>
            <person name="Kallberg Y."/>
            <person name="Tangrot J."/>
            <person name="Rosling A."/>
        </authorList>
    </citation>
    <scope>NUCLEOTIDE SEQUENCE</scope>
    <source>
        <strain evidence="1">MA453B</strain>
    </source>
</reference>
<dbReference type="Proteomes" id="UP000789405">
    <property type="component" value="Unassembled WGS sequence"/>
</dbReference>
<gene>
    <name evidence="1" type="ORF">DERYTH_LOCUS11250</name>
</gene>
<sequence length="66" mass="7641">IKSSEDKEIKRQFIIADEITNGLVDLQIQIENNRYISKLINMQEVIDKLSEVLDSEIINIQVPDNL</sequence>
<feature type="non-terminal residue" evidence="1">
    <location>
        <position position="1"/>
    </location>
</feature>
<protein>
    <submittedName>
        <fullName evidence="1">3504_t:CDS:1</fullName>
    </submittedName>
</protein>
<evidence type="ECO:0000313" key="2">
    <source>
        <dbReference type="Proteomes" id="UP000789405"/>
    </source>
</evidence>
<organism evidence="1 2">
    <name type="scientific">Dentiscutata erythropus</name>
    <dbReference type="NCBI Taxonomy" id="1348616"/>
    <lineage>
        <taxon>Eukaryota</taxon>
        <taxon>Fungi</taxon>
        <taxon>Fungi incertae sedis</taxon>
        <taxon>Mucoromycota</taxon>
        <taxon>Glomeromycotina</taxon>
        <taxon>Glomeromycetes</taxon>
        <taxon>Diversisporales</taxon>
        <taxon>Gigasporaceae</taxon>
        <taxon>Dentiscutata</taxon>
    </lineage>
</organism>
<keyword evidence="2" id="KW-1185">Reference proteome</keyword>
<name>A0A9N9EBV5_9GLOM</name>
<evidence type="ECO:0000313" key="1">
    <source>
        <dbReference type="EMBL" id="CAG8671205.1"/>
    </source>
</evidence>
<comment type="caution">
    <text evidence="1">The sequence shown here is derived from an EMBL/GenBank/DDBJ whole genome shotgun (WGS) entry which is preliminary data.</text>
</comment>
<accession>A0A9N9EBV5</accession>
<dbReference type="EMBL" id="CAJVPY010006883">
    <property type="protein sequence ID" value="CAG8671205.1"/>
    <property type="molecule type" value="Genomic_DNA"/>
</dbReference>
<proteinExistence type="predicted"/>
<dbReference type="OrthoDB" id="10569897at2759"/>
<dbReference type="AlphaFoldDB" id="A0A9N9EBV5"/>